<comment type="caution">
    <text evidence="4">The sequence shown here is derived from an EMBL/GenBank/DDBJ whole genome shotgun (WGS) entry which is preliminary data.</text>
</comment>
<dbReference type="PANTHER" id="PTHR30308">
    <property type="entry name" value="TMRNA-BINDING COMPONENT OF TRANS-TRANSLATION TAGGING COMPLEX"/>
    <property type="match status" value="1"/>
</dbReference>
<dbReference type="AlphaFoldDB" id="A0A133XVR8"/>
<dbReference type="NCBIfam" id="TIGR00086">
    <property type="entry name" value="smpB"/>
    <property type="match status" value="1"/>
</dbReference>
<sequence length="156" mass="18416">MEKKQKKILAKNRSARYEYQIDETFEAGIELFGTEVRSLRERACQITDAFCLIRNGQCWLHGVHLHPYSHGNIWNVDPDRKRRLLLHRKQINYLDAQLRARGRALVPLELYFDKNNRVKLTIALATGKKLYDKRADMAKRDVDREIARALKQRNGR</sequence>
<dbReference type="SUPFAM" id="SSF74982">
    <property type="entry name" value="Small protein B (SmpB)"/>
    <property type="match status" value="1"/>
</dbReference>
<dbReference type="Proteomes" id="UP000070675">
    <property type="component" value="Unassembled WGS sequence"/>
</dbReference>
<comment type="subcellular location">
    <subcellularLocation>
        <location evidence="3">Cytoplasm</location>
    </subcellularLocation>
    <text evidence="3">The tmRNA-SmpB complex associates with stalled 70S ribosomes.</text>
</comment>
<comment type="function">
    <text evidence="3">Required for rescue of stalled ribosomes mediated by trans-translation. Binds to transfer-messenger RNA (tmRNA), required for stable association of tmRNA with ribosomes. tmRNA and SmpB together mimic tRNA shape, replacing the anticodon stem-loop with SmpB. tmRNA is encoded by the ssrA gene; the 2 termini fold to resemble tRNA(Ala) and it encodes a 'tag peptide', a short internal open reading frame. During trans-translation Ala-aminoacylated tmRNA acts like a tRNA, entering the A-site of stalled ribosomes, displacing the stalled mRNA. The ribosome then switches to translate the ORF on the tmRNA; the nascent peptide is terminated with the 'tag peptide' encoded by the tmRNA and targeted for degradation. The ribosome is freed to recommence translation, which seems to be the essential function of trans-translation.</text>
</comment>
<dbReference type="GO" id="GO:0003723">
    <property type="term" value="F:RNA binding"/>
    <property type="evidence" value="ECO:0007669"/>
    <property type="project" value="UniProtKB-UniRule"/>
</dbReference>
<dbReference type="HAMAP" id="MF_00023">
    <property type="entry name" value="SmpB"/>
    <property type="match status" value="1"/>
</dbReference>
<gene>
    <name evidence="3" type="primary">smpB</name>
    <name evidence="4" type="ORF">HMPREF3192_00646</name>
</gene>
<dbReference type="NCBIfam" id="NF003843">
    <property type="entry name" value="PRK05422.1"/>
    <property type="match status" value="1"/>
</dbReference>
<dbReference type="PATRIC" id="fig|1393034.3.peg.626"/>
<comment type="similarity">
    <text evidence="3">Belongs to the SmpB family.</text>
</comment>
<evidence type="ECO:0000313" key="5">
    <source>
        <dbReference type="Proteomes" id="UP000070675"/>
    </source>
</evidence>
<organism evidence="4 5">
    <name type="scientific">Atopobium deltae</name>
    <dbReference type="NCBI Taxonomy" id="1393034"/>
    <lineage>
        <taxon>Bacteria</taxon>
        <taxon>Bacillati</taxon>
        <taxon>Actinomycetota</taxon>
        <taxon>Coriobacteriia</taxon>
        <taxon>Coriobacteriales</taxon>
        <taxon>Atopobiaceae</taxon>
        <taxon>Atopobium</taxon>
    </lineage>
</organism>
<dbReference type="InterPro" id="IPR023620">
    <property type="entry name" value="SmpB"/>
</dbReference>
<accession>A0A133XVR8</accession>
<name>A0A133XVR8_9ACTN</name>
<reference evidence="5" key="1">
    <citation type="submission" date="2016-01" db="EMBL/GenBank/DDBJ databases">
        <authorList>
            <person name="Mitreva M."/>
            <person name="Pepin K.H."/>
            <person name="Mihindukulasuriya K.A."/>
            <person name="Fulton R."/>
            <person name="Fronick C."/>
            <person name="O'Laughlin M."/>
            <person name="Miner T."/>
            <person name="Herter B."/>
            <person name="Rosa B.A."/>
            <person name="Cordes M."/>
            <person name="Tomlinson C."/>
            <person name="Wollam A."/>
            <person name="Palsikar V.B."/>
            <person name="Mardis E.R."/>
            <person name="Wilson R.K."/>
        </authorList>
    </citation>
    <scope>NUCLEOTIDE SEQUENCE [LARGE SCALE GENOMIC DNA]</scope>
    <source>
        <strain evidence="5">DNF00019</strain>
    </source>
</reference>
<evidence type="ECO:0000256" key="3">
    <source>
        <dbReference type="HAMAP-Rule" id="MF_00023"/>
    </source>
</evidence>
<evidence type="ECO:0000256" key="2">
    <source>
        <dbReference type="ARBA" id="ARBA00022884"/>
    </source>
</evidence>
<dbReference type="STRING" id="1393034.HMPREF3192_00646"/>
<evidence type="ECO:0000313" key="4">
    <source>
        <dbReference type="EMBL" id="KXB35032.1"/>
    </source>
</evidence>
<proteinExistence type="inferred from homology"/>
<protein>
    <recommendedName>
        <fullName evidence="3">SsrA-binding protein</fullName>
    </recommendedName>
    <alternativeName>
        <fullName evidence="3">Small protein B</fullName>
    </alternativeName>
</protein>
<dbReference type="GO" id="GO:0070930">
    <property type="term" value="P:trans-translation-dependent protein tagging"/>
    <property type="evidence" value="ECO:0007669"/>
    <property type="project" value="TreeGrafter"/>
</dbReference>
<dbReference type="Gene3D" id="2.40.280.10">
    <property type="match status" value="1"/>
</dbReference>
<dbReference type="EMBL" id="LSCR01000007">
    <property type="protein sequence ID" value="KXB35032.1"/>
    <property type="molecule type" value="Genomic_DNA"/>
</dbReference>
<dbReference type="GO" id="GO:0070929">
    <property type="term" value="P:trans-translation"/>
    <property type="evidence" value="ECO:0007669"/>
    <property type="project" value="UniProtKB-UniRule"/>
</dbReference>
<keyword evidence="2 3" id="KW-0694">RNA-binding</keyword>
<dbReference type="InterPro" id="IPR000037">
    <property type="entry name" value="SsrA-bd_prot"/>
</dbReference>
<evidence type="ECO:0000256" key="1">
    <source>
        <dbReference type="ARBA" id="ARBA00022490"/>
    </source>
</evidence>
<dbReference type="OrthoDB" id="9805462at2"/>
<dbReference type="Pfam" id="PF01668">
    <property type="entry name" value="SmpB"/>
    <property type="match status" value="1"/>
</dbReference>
<dbReference type="PANTHER" id="PTHR30308:SF2">
    <property type="entry name" value="SSRA-BINDING PROTEIN"/>
    <property type="match status" value="1"/>
</dbReference>
<keyword evidence="5" id="KW-1185">Reference proteome</keyword>
<keyword evidence="1 3" id="KW-0963">Cytoplasm</keyword>
<dbReference type="GO" id="GO:0005829">
    <property type="term" value="C:cytosol"/>
    <property type="evidence" value="ECO:0007669"/>
    <property type="project" value="TreeGrafter"/>
</dbReference>
<dbReference type="RefSeq" id="WP_066305106.1">
    <property type="nucleotide sequence ID" value="NZ_KQ959487.1"/>
</dbReference>